<organism evidence="4 5">
    <name type="scientific">Saccharata proteae CBS 121410</name>
    <dbReference type="NCBI Taxonomy" id="1314787"/>
    <lineage>
        <taxon>Eukaryota</taxon>
        <taxon>Fungi</taxon>
        <taxon>Dikarya</taxon>
        <taxon>Ascomycota</taxon>
        <taxon>Pezizomycotina</taxon>
        <taxon>Dothideomycetes</taxon>
        <taxon>Dothideomycetes incertae sedis</taxon>
        <taxon>Botryosphaeriales</taxon>
        <taxon>Saccharataceae</taxon>
        <taxon>Saccharata</taxon>
    </lineage>
</organism>
<dbReference type="Pfam" id="PF01266">
    <property type="entry name" value="DAO"/>
    <property type="match status" value="1"/>
</dbReference>
<dbReference type="EMBL" id="ML978723">
    <property type="protein sequence ID" value="KAF2086649.1"/>
    <property type="molecule type" value="Genomic_DNA"/>
</dbReference>
<evidence type="ECO:0000313" key="4">
    <source>
        <dbReference type="EMBL" id="KAF2086649.1"/>
    </source>
</evidence>
<dbReference type="PANTHER" id="PTHR13847">
    <property type="entry name" value="SARCOSINE DEHYDROGENASE-RELATED"/>
    <property type="match status" value="1"/>
</dbReference>
<dbReference type="Gene3D" id="3.30.9.10">
    <property type="entry name" value="D-Amino Acid Oxidase, subunit A, domain 2"/>
    <property type="match status" value="1"/>
</dbReference>
<dbReference type="GO" id="GO:0005770">
    <property type="term" value="C:late endosome"/>
    <property type="evidence" value="ECO:0007669"/>
    <property type="project" value="TreeGrafter"/>
</dbReference>
<feature type="transmembrane region" description="Helical" evidence="2">
    <location>
        <begin position="7"/>
        <end position="23"/>
    </location>
</feature>
<keyword evidence="2" id="KW-1133">Transmembrane helix</keyword>
<protein>
    <submittedName>
        <fullName evidence="4">FAD dependent oxidoreductase</fullName>
    </submittedName>
</protein>
<dbReference type="Proteomes" id="UP000799776">
    <property type="component" value="Unassembled WGS sequence"/>
</dbReference>
<dbReference type="PANTHER" id="PTHR13847:SF185">
    <property type="entry name" value="FAD DEPENDENT OXIDOREDUCTASE SUPERFAMILY (AFU_ORTHOLOGUE AFUA_3G02360)"/>
    <property type="match status" value="1"/>
</dbReference>
<gene>
    <name evidence="4" type="ORF">K490DRAFT_66431</name>
</gene>
<sequence>MTDEPRVVIVGAGIIGCSTAYYLSESERVKPENIHIVESSAELFASASGLAGFAPSVAPLGALSFRLHKELAQKHRGNERWGYSRSTGTSLTQDPDNEDAIAGSGEDWLQNGASRADSAGAHDFKEGSGPAWLTRTSGSTLEVISRDASTAQIDPKRLCKFLLETCLERGVQLHQPAKAVAVSKDGRGRIDGVRIASNGHEKNLTCTHLLITSGAWTPRVFSSLFPSASIRIPISALAGHSLLLRSPRWSAGHEEEGCHAVFATDTLGFSPELFSRMGGEIYVAGLNSANIALPELATDVKITNSAAKQLKDVATLMLGQPGQQDDLQVLREGLCFRPVTSSGRPIISKVPDAKLGRDFSSADKGEGGVFVAAGHGAWGISQSLGTGKVMSEMLQGLPTSANIKTLALS</sequence>
<name>A0A9P4HRJ5_9PEZI</name>
<evidence type="ECO:0000313" key="5">
    <source>
        <dbReference type="Proteomes" id="UP000799776"/>
    </source>
</evidence>
<accession>A0A9P4HRJ5</accession>
<evidence type="ECO:0000256" key="2">
    <source>
        <dbReference type="SAM" id="Phobius"/>
    </source>
</evidence>
<dbReference type="PROSITE" id="PS51257">
    <property type="entry name" value="PROKAR_LIPOPROTEIN"/>
    <property type="match status" value="1"/>
</dbReference>
<keyword evidence="2" id="KW-0472">Membrane</keyword>
<dbReference type="InterPro" id="IPR006076">
    <property type="entry name" value="FAD-dep_OxRdtase"/>
</dbReference>
<dbReference type="OrthoDB" id="498204at2759"/>
<reference evidence="4" key="1">
    <citation type="journal article" date="2020" name="Stud. Mycol.">
        <title>101 Dothideomycetes genomes: a test case for predicting lifestyles and emergence of pathogens.</title>
        <authorList>
            <person name="Haridas S."/>
            <person name="Albert R."/>
            <person name="Binder M."/>
            <person name="Bloem J."/>
            <person name="Labutti K."/>
            <person name="Salamov A."/>
            <person name="Andreopoulos B."/>
            <person name="Baker S."/>
            <person name="Barry K."/>
            <person name="Bills G."/>
            <person name="Bluhm B."/>
            <person name="Cannon C."/>
            <person name="Castanera R."/>
            <person name="Culley D."/>
            <person name="Daum C."/>
            <person name="Ezra D."/>
            <person name="Gonzalez J."/>
            <person name="Henrissat B."/>
            <person name="Kuo A."/>
            <person name="Liang C."/>
            <person name="Lipzen A."/>
            <person name="Lutzoni F."/>
            <person name="Magnuson J."/>
            <person name="Mondo S."/>
            <person name="Nolan M."/>
            <person name="Ohm R."/>
            <person name="Pangilinan J."/>
            <person name="Park H.-J."/>
            <person name="Ramirez L."/>
            <person name="Alfaro M."/>
            <person name="Sun H."/>
            <person name="Tritt A."/>
            <person name="Yoshinaga Y."/>
            <person name="Zwiers L.-H."/>
            <person name="Turgeon B."/>
            <person name="Goodwin S."/>
            <person name="Spatafora J."/>
            <person name="Crous P."/>
            <person name="Grigoriev I."/>
        </authorList>
    </citation>
    <scope>NUCLEOTIDE SEQUENCE</scope>
    <source>
        <strain evidence="4">CBS 121410</strain>
    </source>
</reference>
<dbReference type="Gene3D" id="3.50.50.60">
    <property type="entry name" value="FAD/NAD(P)-binding domain"/>
    <property type="match status" value="1"/>
</dbReference>
<dbReference type="InterPro" id="IPR036188">
    <property type="entry name" value="FAD/NAD-bd_sf"/>
</dbReference>
<feature type="region of interest" description="Disordered" evidence="1">
    <location>
        <begin position="78"/>
        <end position="105"/>
    </location>
</feature>
<evidence type="ECO:0000256" key="1">
    <source>
        <dbReference type="SAM" id="MobiDB-lite"/>
    </source>
</evidence>
<dbReference type="SUPFAM" id="SSF51905">
    <property type="entry name" value="FAD/NAD(P)-binding domain"/>
    <property type="match status" value="1"/>
</dbReference>
<keyword evidence="2" id="KW-0812">Transmembrane</keyword>
<keyword evidence="5" id="KW-1185">Reference proteome</keyword>
<dbReference type="AlphaFoldDB" id="A0A9P4HRJ5"/>
<proteinExistence type="predicted"/>
<dbReference type="GO" id="GO:0042147">
    <property type="term" value="P:retrograde transport, endosome to Golgi"/>
    <property type="evidence" value="ECO:0007669"/>
    <property type="project" value="TreeGrafter"/>
</dbReference>
<evidence type="ECO:0000259" key="3">
    <source>
        <dbReference type="Pfam" id="PF01266"/>
    </source>
</evidence>
<comment type="caution">
    <text evidence="4">The sequence shown here is derived from an EMBL/GenBank/DDBJ whole genome shotgun (WGS) entry which is preliminary data.</text>
</comment>
<feature type="compositionally biased region" description="Polar residues" evidence="1">
    <location>
        <begin position="84"/>
        <end position="94"/>
    </location>
</feature>
<dbReference type="GO" id="GO:0005829">
    <property type="term" value="C:cytosol"/>
    <property type="evidence" value="ECO:0007669"/>
    <property type="project" value="GOC"/>
</dbReference>
<feature type="domain" description="FAD dependent oxidoreductase" evidence="3">
    <location>
        <begin position="6"/>
        <end position="393"/>
    </location>
</feature>